<evidence type="ECO:0000256" key="5">
    <source>
        <dbReference type="ARBA" id="ARBA00023108"/>
    </source>
</evidence>
<keyword evidence="6" id="KW-1015">Disulfide bond</keyword>
<reference evidence="15 16" key="1">
    <citation type="submission" date="2024-04" db="EMBL/GenBank/DDBJ databases">
        <authorList>
            <consortium name="Genoscope - CEA"/>
            <person name="William W."/>
        </authorList>
    </citation>
    <scope>NUCLEOTIDE SEQUENCE [LARGE SCALE GENOMIC DNA]</scope>
</reference>
<comment type="function">
    <text evidence="12">Bifunctional regulator of neuronal activity in the mushroom body, and possibly other regions of the brain, that acts as a signaling molecule required for homeostatic regulation of sleep under normal conditions and after sleep deprivation. Reduces neuronal excitability by enhancing Sh/shaker K(+) channel activity; possibly by stabilizing Sh/shaker to increase protein levels, accelerating its activation kinetics, slowing C-type inactivation and enhancing recovery from inactivation. Specifically affects the A-type K(+) current. Antagonizes nicotinic acetylcholine receptors (nAChRs) to reduce synaptic transmission, possibly by preventing their localization to the cell surface. Required for regulation of neuromuscular excitability and plasticity at neuromuscular junctions.</text>
</comment>
<accession>A0AAV2ICL4</accession>
<comment type="caution">
    <text evidence="15">The sequence shown here is derived from an EMBL/GenBank/DDBJ whole genome shotgun (WGS) entry which is preliminary data.</text>
</comment>
<evidence type="ECO:0000256" key="11">
    <source>
        <dbReference type="ARBA" id="ARBA00044561"/>
    </source>
</evidence>
<dbReference type="GO" id="GO:0045121">
    <property type="term" value="C:membrane raft"/>
    <property type="evidence" value="ECO:0007669"/>
    <property type="project" value="UniProtKB-SubCell"/>
</dbReference>
<evidence type="ECO:0000256" key="14">
    <source>
        <dbReference type="SAM" id="SignalP"/>
    </source>
</evidence>
<keyword evidence="7" id="KW-0325">Glycoprotein</keyword>
<dbReference type="AlphaFoldDB" id="A0AAV2ICL4"/>
<evidence type="ECO:0000256" key="6">
    <source>
        <dbReference type="ARBA" id="ARBA00023157"/>
    </source>
</evidence>
<evidence type="ECO:0000256" key="1">
    <source>
        <dbReference type="ARBA" id="ARBA00004471"/>
    </source>
</evidence>
<dbReference type="CDD" id="cd23595">
    <property type="entry name" value="TFP_LU_ECD_Qvr"/>
    <property type="match status" value="1"/>
</dbReference>
<dbReference type="GO" id="GO:0032222">
    <property type="term" value="P:regulation of synaptic transmission, cholinergic"/>
    <property type="evidence" value="ECO:0007669"/>
    <property type="project" value="InterPro"/>
</dbReference>
<dbReference type="EMBL" id="CAXITT010000494">
    <property type="protein sequence ID" value="CAL1542582.1"/>
    <property type="molecule type" value="Genomic_DNA"/>
</dbReference>
<evidence type="ECO:0000256" key="2">
    <source>
        <dbReference type="ARBA" id="ARBA00010522"/>
    </source>
</evidence>
<keyword evidence="5" id="KW-0090">Biological rhythms</keyword>
<evidence type="ECO:0000256" key="7">
    <source>
        <dbReference type="ARBA" id="ARBA00023180"/>
    </source>
</evidence>
<evidence type="ECO:0000256" key="4">
    <source>
        <dbReference type="ARBA" id="ARBA00022729"/>
    </source>
</evidence>
<comment type="subunit">
    <text evidence="13">Interacts (via loop 2 of the three-fingered Ly-6 domain) with Sh/shaker; this interaction may stabilize both components of the complex and may be required for targeting or retention of Sh/shaker to neural cell projections. Interacts (via loop 2 of the three-fingered Ly-6 domain) with nAChRalpha3 and potentially other nicotinic acetylcholine receptors; this interaction is required for antagonism of nicotinic acetylcholine receptors.</text>
</comment>
<evidence type="ECO:0000256" key="13">
    <source>
        <dbReference type="ARBA" id="ARBA00046769"/>
    </source>
</evidence>
<keyword evidence="16" id="KW-1185">Reference proteome</keyword>
<dbReference type="InterPro" id="IPR031424">
    <property type="entry name" value="QVR-like"/>
</dbReference>
<dbReference type="InterPro" id="IPR050975">
    <property type="entry name" value="Sleep_regulator"/>
</dbReference>
<dbReference type="Pfam" id="PF17064">
    <property type="entry name" value="QVR"/>
    <property type="match status" value="1"/>
</dbReference>
<evidence type="ECO:0000256" key="3">
    <source>
        <dbReference type="ARBA" id="ARBA00022475"/>
    </source>
</evidence>
<sequence>MGYVMFPVLLFFLLFAGQGATIDDYSDPIKCYICDGTAENSTCSDPIDLNHSEVRTKECDKGICLKWTKYRGGVLQMIRVCSADLDFHLTMIDGVCRTERNGNGYLCMCGKHLCNSGPGLHPTLLSRAPYVMTLIVLAYISFDTMWTT</sequence>
<feature type="signal peptide" evidence="14">
    <location>
        <begin position="1"/>
        <end position="21"/>
    </location>
</feature>
<gene>
    <name evidence="15" type="ORF">GSLYS_00016116001</name>
</gene>
<evidence type="ECO:0000313" key="16">
    <source>
        <dbReference type="Proteomes" id="UP001497497"/>
    </source>
</evidence>
<organism evidence="15 16">
    <name type="scientific">Lymnaea stagnalis</name>
    <name type="common">Great pond snail</name>
    <name type="synonym">Helix stagnalis</name>
    <dbReference type="NCBI Taxonomy" id="6523"/>
    <lineage>
        <taxon>Eukaryota</taxon>
        <taxon>Metazoa</taxon>
        <taxon>Spiralia</taxon>
        <taxon>Lophotrochozoa</taxon>
        <taxon>Mollusca</taxon>
        <taxon>Gastropoda</taxon>
        <taxon>Heterobranchia</taxon>
        <taxon>Euthyneura</taxon>
        <taxon>Panpulmonata</taxon>
        <taxon>Hygrophila</taxon>
        <taxon>Lymnaeoidea</taxon>
        <taxon>Lymnaeidae</taxon>
        <taxon>Lymnaea</taxon>
    </lineage>
</organism>
<name>A0AAV2ICL4_LYMST</name>
<dbReference type="PANTHER" id="PTHR33562">
    <property type="entry name" value="ATILLA, ISOFORM B-RELATED-RELATED"/>
    <property type="match status" value="1"/>
</dbReference>
<keyword evidence="4 14" id="KW-0732">Signal</keyword>
<dbReference type="GO" id="GO:0030431">
    <property type="term" value="P:sleep"/>
    <property type="evidence" value="ECO:0007669"/>
    <property type="project" value="InterPro"/>
</dbReference>
<comment type="subcellular location">
    <subcellularLocation>
        <location evidence="1">Cell membrane</location>
        <topology evidence="1">Lipid-anchor</topology>
        <topology evidence="1">GPI-anchor</topology>
        <orientation evidence="1">Extracellular side</orientation>
    </subcellularLocation>
    <subcellularLocation>
        <location evidence="9">Membrane raft</location>
        <topology evidence="9">Lipid-anchor</topology>
        <topology evidence="9">GPI-anchor</topology>
        <orientation evidence="9">Extracellular side</orientation>
    </subcellularLocation>
</comment>
<evidence type="ECO:0000256" key="10">
    <source>
        <dbReference type="ARBA" id="ARBA00044524"/>
    </source>
</evidence>
<evidence type="ECO:0000256" key="8">
    <source>
        <dbReference type="ARBA" id="ARBA00031037"/>
    </source>
</evidence>
<proteinExistence type="inferred from homology"/>
<comment type="similarity">
    <text evidence="2">Belongs to the quiver family.</text>
</comment>
<keyword evidence="3" id="KW-1003">Cell membrane</keyword>
<dbReference type="PANTHER" id="PTHR33562:SF31">
    <property type="entry name" value="PROTEIN QUIVER"/>
    <property type="match status" value="1"/>
</dbReference>
<dbReference type="Proteomes" id="UP001497497">
    <property type="component" value="Unassembled WGS sequence"/>
</dbReference>
<dbReference type="GO" id="GO:0048511">
    <property type="term" value="P:rhythmic process"/>
    <property type="evidence" value="ECO:0007669"/>
    <property type="project" value="UniProtKB-KW"/>
</dbReference>
<evidence type="ECO:0000256" key="9">
    <source>
        <dbReference type="ARBA" id="ARBA00044499"/>
    </source>
</evidence>
<keyword evidence="3" id="KW-0472">Membrane</keyword>
<evidence type="ECO:0000256" key="12">
    <source>
        <dbReference type="ARBA" id="ARBA00045788"/>
    </source>
</evidence>
<feature type="chain" id="PRO_5043427306" description="UPAR/Ly6 domain-containing protein qvr" evidence="14">
    <location>
        <begin position="22"/>
        <end position="148"/>
    </location>
</feature>
<protein>
    <recommendedName>
        <fullName evidence="10">UPAR/Ly6 domain-containing protein qvr</fullName>
    </recommendedName>
    <alternativeName>
        <fullName evidence="11">Protein quiver</fullName>
    </alternativeName>
    <alternativeName>
        <fullName evidence="8">Protein sleepless</fullName>
    </alternativeName>
</protein>
<dbReference type="GO" id="GO:0005886">
    <property type="term" value="C:plasma membrane"/>
    <property type="evidence" value="ECO:0007669"/>
    <property type="project" value="UniProtKB-SubCell"/>
</dbReference>
<evidence type="ECO:0000313" key="15">
    <source>
        <dbReference type="EMBL" id="CAL1542582.1"/>
    </source>
</evidence>